<keyword evidence="5" id="KW-1185">Reference proteome</keyword>
<evidence type="ECO:0000259" key="3">
    <source>
        <dbReference type="Pfam" id="PF00144"/>
    </source>
</evidence>
<evidence type="ECO:0000313" key="5">
    <source>
        <dbReference type="Proteomes" id="UP000267049"/>
    </source>
</evidence>
<dbReference type="PANTHER" id="PTHR46825">
    <property type="entry name" value="D-ALANYL-D-ALANINE-CARBOXYPEPTIDASE/ENDOPEPTIDASE AMPH"/>
    <property type="match status" value="1"/>
</dbReference>
<keyword evidence="2" id="KW-0812">Transmembrane</keyword>
<feature type="transmembrane region" description="Helical" evidence="2">
    <location>
        <begin position="140"/>
        <end position="161"/>
    </location>
</feature>
<keyword evidence="4" id="KW-0378">Hydrolase</keyword>
<dbReference type="SUPFAM" id="SSF56601">
    <property type="entry name" value="beta-lactamase/transpeptidase-like"/>
    <property type="match status" value="1"/>
</dbReference>
<dbReference type="Gene3D" id="3.40.710.10">
    <property type="entry name" value="DD-peptidase/beta-lactamase superfamily"/>
    <property type="match status" value="1"/>
</dbReference>
<dbReference type="EMBL" id="RIBS01000001">
    <property type="protein sequence ID" value="RNF86311.1"/>
    <property type="molecule type" value="Genomic_DNA"/>
</dbReference>
<accession>A0A3M8SY42</accession>
<proteinExistence type="predicted"/>
<feature type="compositionally biased region" description="Polar residues" evidence="1">
    <location>
        <begin position="114"/>
        <end position="128"/>
    </location>
</feature>
<keyword evidence="2" id="KW-0472">Membrane</keyword>
<protein>
    <submittedName>
        <fullName evidence="4">Class A beta-lactamase-related serine hydrolase</fullName>
    </submittedName>
</protein>
<evidence type="ECO:0000313" key="4">
    <source>
        <dbReference type="EMBL" id="RNF86311.1"/>
    </source>
</evidence>
<dbReference type="PANTHER" id="PTHR46825:SF12">
    <property type="entry name" value="PENICILLIN-BINDING PROTEIN 4"/>
    <property type="match status" value="1"/>
</dbReference>
<evidence type="ECO:0000256" key="1">
    <source>
        <dbReference type="SAM" id="MobiDB-lite"/>
    </source>
</evidence>
<feature type="region of interest" description="Disordered" evidence="1">
    <location>
        <begin position="91"/>
        <end position="133"/>
    </location>
</feature>
<gene>
    <name evidence="4" type="ORF">EER27_02510</name>
</gene>
<dbReference type="GO" id="GO:0016787">
    <property type="term" value="F:hydrolase activity"/>
    <property type="evidence" value="ECO:0007669"/>
    <property type="project" value="UniProtKB-KW"/>
</dbReference>
<reference evidence="4 5" key="1">
    <citation type="submission" date="2018-11" db="EMBL/GenBank/DDBJ databases">
        <title>Lysobacter cryohumiis sp. nov., isolated from soil in the Tianshan Mountains, Xinjiang, China.</title>
        <authorList>
            <person name="Luo Y."/>
            <person name="Sheng H."/>
        </authorList>
    </citation>
    <scope>NUCLEOTIDE SEQUENCE [LARGE SCALE GENOMIC DNA]</scope>
    <source>
        <strain evidence="4 5">ZS60</strain>
    </source>
</reference>
<sequence length="655" mass="69077">MRCCACTTARHCEPVARTSARCWTACAITGDRWSSDRAWVISHSRSPARVCLLACSRSPAREPALALAADRLAAKAIDSAQAMHGWAMQASRRGEAPIQSAATGTSPPVEDATTMVQSRPIQPSTLQPRTRRDAPLRSRVATAALMFVLLAAATACTGVSAEGAPLADASGGGGSTATSDKLLAALDHGLRPTVIQPGQSLPGWSLQERMAHYHVPGVAIAVLRDGKVVAARGYGVREAGTQDAVDGETLFNVGSVSKVIAAATSLRLVASGQLELDRDVNHYLRSWQVPPAPGDAANAVTLRMLMSHTAGFNVHGFPDLPAGAAVPSLVETLEGTSPAANEALRFKHAPGLLGDYSGGGVTVEQLLVEEVTGASFDDVARSEVFSLVGMPRSTFADPSPGRVTNIAKAHDGKGAVTGLPRGWQVFPQQAAAGLWTTAGDLGAFVGTLIRSYQGRDAFLPRAIAVQMMTEVSPSWHGLGPRLDGAGATRIFHHGGSNDYYHALFEGYLETGDGFVVLTNGENGWALRGEIRNALSDAIGLGVNPPVHTIALDPNVVAVADYAGRYRLDANFPLAQRRALADDFDFDTLDIDVNGDALSISTEDEKGPLLALTPSRFVAPSVFNTQYQFHRDAHGRVIAVSVELGGSRAYYRREGV</sequence>
<evidence type="ECO:0000256" key="2">
    <source>
        <dbReference type="SAM" id="Phobius"/>
    </source>
</evidence>
<dbReference type="Proteomes" id="UP000267049">
    <property type="component" value="Unassembled WGS sequence"/>
</dbReference>
<dbReference type="AlphaFoldDB" id="A0A3M8SY42"/>
<dbReference type="Pfam" id="PF00144">
    <property type="entry name" value="Beta-lactamase"/>
    <property type="match status" value="1"/>
</dbReference>
<dbReference type="InterPro" id="IPR050491">
    <property type="entry name" value="AmpC-like"/>
</dbReference>
<keyword evidence="2" id="KW-1133">Transmembrane helix</keyword>
<feature type="domain" description="Beta-lactamase-related" evidence="3">
    <location>
        <begin position="207"/>
        <end position="523"/>
    </location>
</feature>
<dbReference type="InterPro" id="IPR001466">
    <property type="entry name" value="Beta-lactam-related"/>
</dbReference>
<dbReference type="InterPro" id="IPR012338">
    <property type="entry name" value="Beta-lactam/transpept-like"/>
</dbReference>
<name>A0A3M8SY42_9GAMM</name>
<organism evidence="4 5">
    <name type="scientific">Montanilutibacter psychrotolerans</name>
    <dbReference type="NCBI Taxonomy" id="1327343"/>
    <lineage>
        <taxon>Bacteria</taxon>
        <taxon>Pseudomonadati</taxon>
        <taxon>Pseudomonadota</taxon>
        <taxon>Gammaproteobacteria</taxon>
        <taxon>Lysobacterales</taxon>
        <taxon>Lysobacteraceae</taxon>
        <taxon>Montanilutibacter</taxon>
    </lineage>
</organism>
<comment type="caution">
    <text evidence="4">The sequence shown here is derived from an EMBL/GenBank/DDBJ whole genome shotgun (WGS) entry which is preliminary data.</text>
</comment>
<dbReference type="OrthoDB" id="9799367at2"/>